<protein>
    <submittedName>
        <fullName evidence="1">Uncharacterized protein</fullName>
    </submittedName>
</protein>
<proteinExistence type="predicted"/>
<accession>A0A521BAG9</accession>
<gene>
    <name evidence="1" type="ORF">SAMN06265348_102130</name>
</gene>
<dbReference type="Proteomes" id="UP000320300">
    <property type="component" value="Unassembled WGS sequence"/>
</dbReference>
<keyword evidence="2" id="KW-1185">Reference proteome</keyword>
<sequence>MPEINTANIAEIVPEIMTNDPEKRLAAYRLLYAKGSVLYFEDIKDIYDSFAFDLIIVDGLYPSIPFIKHKLNIPVVSIGVVPLAEDSVDTAPYGYALPPAENEETRETYTALYQKAPDRYKAATAYFETLFIQYDIPFTRTTMENRLVKESDLFLQIDAPEFEYSRSDIGKNVHFVGALLPYAVDQHQQPWFDERLKKYDKIILVTQVRLKEI</sequence>
<organism evidence="1 2">
    <name type="scientific">Pedobacter westerhofensis</name>
    <dbReference type="NCBI Taxonomy" id="425512"/>
    <lineage>
        <taxon>Bacteria</taxon>
        <taxon>Pseudomonadati</taxon>
        <taxon>Bacteroidota</taxon>
        <taxon>Sphingobacteriia</taxon>
        <taxon>Sphingobacteriales</taxon>
        <taxon>Sphingobacteriaceae</taxon>
        <taxon>Pedobacter</taxon>
    </lineage>
</organism>
<dbReference type="SUPFAM" id="SSF53756">
    <property type="entry name" value="UDP-Glycosyltransferase/glycogen phosphorylase"/>
    <property type="match status" value="1"/>
</dbReference>
<evidence type="ECO:0000313" key="2">
    <source>
        <dbReference type="Proteomes" id="UP000320300"/>
    </source>
</evidence>
<evidence type="ECO:0000313" key="1">
    <source>
        <dbReference type="EMBL" id="SMO44078.1"/>
    </source>
</evidence>
<name>A0A521BAG9_9SPHI</name>
<dbReference type="Gene3D" id="3.40.50.2000">
    <property type="entry name" value="Glycogen Phosphorylase B"/>
    <property type="match status" value="1"/>
</dbReference>
<dbReference type="AlphaFoldDB" id="A0A521BAG9"/>
<dbReference type="EMBL" id="FXTN01000002">
    <property type="protein sequence ID" value="SMO44078.1"/>
    <property type="molecule type" value="Genomic_DNA"/>
</dbReference>
<reference evidence="1 2" key="1">
    <citation type="submission" date="2017-05" db="EMBL/GenBank/DDBJ databases">
        <authorList>
            <person name="Varghese N."/>
            <person name="Submissions S."/>
        </authorList>
    </citation>
    <scope>NUCLEOTIDE SEQUENCE [LARGE SCALE GENOMIC DNA]</scope>
    <source>
        <strain evidence="1 2">DSM 19036</strain>
    </source>
</reference>
<dbReference type="RefSeq" id="WP_221931257.1">
    <property type="nucleotide sequence ID" value="NZ_CBCSJO010000003.1"/>
</dbReference>